<dbReference type="Proteomes" id="UP000661435">
    <property type="component" value="Unassembled WGS sequence"/>
</dbReference>
<reference evidence="3" key="1">
    <citation type="submission" date="2020-08" db="EMBL/GenBank/DDBJ databases">
        <title>Genome public.</title>
        <authorList>
            <person name="Liu C."/>
            <person name="Sun Q."/>
        </authorList>
    </citation>
    <scope>NUCLEOTIDE SEQUENCE</scope>
    <source>
        <strain evidence="3">NSJ-51</strain>
    </source>
</reference>
<organism evidence="3 4">
    <name type="scientific">Lawsonibacter hominis</name>
    <dbReference type="NCBI Taxonomy" id="2763053"/>
    <lineage>
        <taxon>Bacteria</taxon>
        <taxon>Bacillati</taxon>
        <taxon>Bacillota</taxon>
        <taxon>Clostridia</taxon>
        <taxon>Eubacteriales</taxon>
        <taxon>Oscillospiraceae</taxon>
        <taxon>Lawsonibacter</taxon>
    </lineage>
</organism>
<protein>
    <submittedName>
        <fullName evidence="3">3-keto-L-gulonate-6-phosphate decarboxylase</fullName>
    </submittedName>
</protein>
<sequence>MKAPYLQIALDNESLEDAFRTLQGGLGTEADIIECGTMLILMEGMRAVRIMRACFPDKIMVADAQLSVAHFGPKVLASQVQYVTMFSPARNEVKAAVLEQARANGQDVQIELYGDYGAGWTLDDLKTWKEIGIKQIIYGRPSSASGPWTCEDVEFLQKLCNMGFEVTATGGITYDDLDMLAGLPLFAVICGRSIRNAKDPAAEARRIKARMQKLWA</sequence>
<dbReference type="GO" id="GO:0004590">
    <property type="term" value="F:orotidine-5'-phosphate decarboxylase activity"/>
    <property type="evidence" value="ECO:0007669"/>
    <property type="project" value="InterPro"/>
</dbReference>
<evidence type="ECO:0000313" key="3">
    <source>
        <dbReference type="EMBL" id="MBC5733529.1"/>
    </source>
</evidence>
<dbReference type="PANTHER" id="PTHR35039:SF3">
    <property type="entry name" value="3-KETO-L-GULONATE-6-PHOSPHATE DECARBOXYLASE SGBH-RELATED"/>
    <property type="match status" value="1"/>
</dbReference>
<dbReference type="GO" id="GO:0033982">
    <property type="term" value="F:3-dehydro-L-gulonate-6-phosphate decarboxylase activity"/>
    <property type="evidence" value="ECO:0007669"/>
    <property type="project" value="TreeGrafter"/>
</dbReference>
<dbReference type="InterPro" id="IPR001754">
    <property type="entry name" value="OMPdeCOase_dom"/>
</dbReference>
<comment type="caution">
    <text evidence="3">The sequence shown here is derived from an EMBL/GenBank/DDBJ whole genome shotgun (WGS) entry which is preliminary data.</text>
</comment>
<dbReference type="Gene3D" id="3.20.20.70">
    <property type="entry name" value="Aldolase class I"/>
    <property type="match status" value="1"/>
</dbReference>
<dbReference type="SUPFAM" id="SSF51366">
    <property type="entry name" value="Ribulose-phoshate binding barrel"/>
    <property type="match status" value="1"/>
</dbReference>
<evidence type="ECO:0000256" key="1">
    <source>
        <dbReference type="ARBA" id="ARBA00023239"/>
    </source>
</evidence>
<proteinExistence type="predicted"/>
<evidence type="ECO:0000259" key="2">
    <source>
        <dbReference type="SMART" id="SM00934"/>
    </source>
</evidence>
<keyword evidence="4" id="KW-1185">Reference proteome</keyword>
<dbReference type="GO" id="GO:0019854">
    <property type="term" value="P:L-ascorbic acid catabolic process"/>
    <property type="evidence" value="ECO:0007669"/>
    <property type="project" value="TreeGrafter"/>
</dbReference>
<dbReference type="InterPro" id="IPR011060">
    <property type="entry name" value="RibuloseP-bd_barrel"/>
</dbReference>
<dbReference type="EMBL" id="JACOPP010000007">
    <property type="protein sequence ID" value="MBC5733529.1"/>
    <property type="molecule type" value="Genomic_DNA"/>
</dbReference>
<dbReference type="SMART" id="SM00934">
    <property type="entry name" value="OMPdecase"/>
    <property type="match status" value="1"/>
</dbReference>
<dbReference type="PANTHER" id="PTHR35039">
    <property type="entry name" value="3-KETO-L-GULONATE-6-PHOSPHATE DECARBOXYLASE SGBH-RELATED"/>
    <property type="match status" value="1"/>
</dbReference>
<accession>A0A8J6JF57</accession>
<dbReference type="Pfam" id="PF00215">
    <property type="entry name" value="OMPdecase"/>
    <property type="match status" value="1"/>
</dbReference>
<dbReference type="GO" id="GO:0006207">
    <property type="term" value="P:'de novo' pyrimidine nucleobase biosynthetic process"/>
    <property type="evidence" value="ECO:0007669"/>
    <property type="project" value="InterPro"/>
</dbReference>
<keyword evidence="1" id="KW-0456">Lyase</keyword>
<dbReference type="AlphaFoldDB" id="A0A8J6JF57"/>
<name>A0A8J6JF57_9FIRM</name>
<dbReference type="RefSeq" id="WP_186907422.1">
    <property type="nucleotide sequence ID" value="NZ_JACOPP010000007.1"/>
</dbReference>
<feature type="domain" description="Orotidine 5'-phosphate decarboxylase" evidence="2">
    <location>
        <begin position="5"/>
        <end position="207"/>
    </location>
</feature>
<gene>
    <name evidence="3" type="ORF">H8S57_07285</name>
</gene>
<dbReference type="InterPro" id="IPR013785">
    <property type="entry name" value="Aldolase_TIM"/>
</dbReference>
<evidence type="ECO:0000313" key="4">
    <source>
        <dbReference type="Proteomes" id="UP000661435"/>
    </source>
</evidence>